<dbReference type="EMBL" id="MCAS01000012">
    <property type="protein sequence ID" value="RKF46674.1"/>
    <property type="molecule type" value="Genomic_DNA"/>
</dbReference>
<evidence type="ECO:0000259" key="4">
    <source>
        <dbReference type="Pfam" id="PF00535"/>
    </source>
</evidence>
<sequence length="346" mass="37674">MTILGALIILFHPSEAQLARAVAMGGMCDRLLVVDNSPVPDARAAMLLGEAGVALLHHGNRNGIAGAFNCGLSALFDSGVDAVALFDQDSEAPADYFAVMRERCTSMSGRAFLAGPRIFDENDQRFLPELATSGLTVERLSIHTDSAVQRCAFLISSGCVISREAFVRLGRFDEALFIDHVDTEYCLRALLRNVPVYIVPSLVLLHRIGARRRHKLGSLELTTMNHPGFRRYYSARNAMQLALQYGLRLPVAIVPNLLTLWQIVQIVLLEQDKLAKLNAIALGLFDGFFGRMGPLERTRPRFAANLAQTARTASTAIAADVVDPSTPVELSAPAAGARAMPHTWHS</sequence>
<organism evidence="5 6">
    <name type="scientific">Paraburkholderia fungorum</name>
    <dbReference type="NCBI Taxonomy" id="134537"/>
    <lineage>
        <taxon>Bacteria</taxon>
        <taxon>Pseudomonadati</taxon>
        <taxon>Pseudomonadota</taxon>
        <taxon>Betaproteobacteria</taxon>
        <taxon>Burkholderiales</taxon>
        <taxon>Burkholderiaceae</taxon>
        <taxon>Paraburkholderia</taxon>
    </lineage>
</organism>
<comment type="similarity">
    <text evidence="1">Belongs to the glycosyltransferase 2 family.</text>
</comment>
<keyword evidence="3 5" id="KW-0808">Transferase</keyword>
<evidence type="ECO:0000256" key="1">
    <source>
        <dbReference type="ARBA" id="ARBA00006739"/>
    </source>
</evidence>
<dbReference type="Proteomes" id="UP000283709">
    <property type="component" value="Unassembled WGS sequence"/>
</dbReference>
<dbReference type="RefSeq" id="WP_120344702.1">
    <property type="nucleotide sequence ID" value="NZ_MCAS01000012.1"/>
</dbReference>
<evidence type="ECO:0000256" key="2">
    <source>
        <dbReference type="ARBA" id="ARBA00022676"/>
    </source>
</evidence>
<evidence type="ECO:0000256" key="3">
    <source>
        <dbReference type="ARBA" id="ARBA00022679"/>
    </source>
</evidence>
<dbReference type="GO" id="GO:0016757">
    <property type="term" value="F:glycosyltransferase activity"/>
    <property type="evidence" value="ECO:0007669"/>
    <property type="project" value="UniProtKB-KW"/>
</dbReference>
<dbReference type="AlphaFoldDB" id="A0A3R7LAX2"/>
<dbReference type="Gene3D" id="3.90.550.10">
    <property type="entry name" value="Spore Coat Polysaccharide Biosynthesis Protein SpsA, Chain A"/>
    <property type="match status" value="1"/>
</dbReference>
<proteinExistence type="inferred from homology"/>
<comment type="caution">
    <text evidence="5">The sequence shown here is derived from an EMBL/GenBank/DDBJ whole genome shotgun (WGS) entry which is preliminary data.</text>
</comment>
<protein>
    <submittedName>
        <fullName evidence="5">Rhamnosyltransferase</fullName>
    </submittedName>
</protein>
<evidence type="ECO:0000313" key="6">
    <source>
        <dbReference type="Proteomes" id="UP000283709"/>
    </source>
</evidence>
<feature type="domain" description="Glycosyltransferase 2-like" evidence="4">
    <location>
        <begin position="29"/>
        <end position="166"/>
    </location>
</feature>
<evidence type="ECO:0000313" key="5">
    <source>
        <dbReference type="EMBL" id="RKF46674.1"/>
    </source>
</evidence>
<name>A0A3R7LAX2_9BURK</name>
<dbReference type="CDD" id="cd02526">
    <property type="entry name" value="GT2_RfbF_like"/>
    <property type="match status" value="1"/>
</dbReference>
<dbReference type="InterPro" id="IPR006446">
    <property type="entry name" value="RhaTrfase"/>
</dbReference>
<dbReference type="NCBIfam" id="TIGR01556">
    <property type="entry name" value="rhamnosyltran"/>
    <property type="match status" value="1"/>
</dbReference>
<reference evidence="5 6" key="1">
    <citation type="submission" date="2016-07" db="EMBL/GenBank/DDBJ databases">
        <title>Genome analysis of Burkholderia fungorum ES3-20.</title>
        <authorList>
            <person name="Xu D."/>
            <person name="Yao R."/>
            <person name="Zheng S."/>
        </authorList>
    </citation>
    <scope>NUCLEOTIDE SEQUENCE [LARGE SCALE GENOMIC DNA]</scope>
    <source>
        <strain evidence="5 6">ES3-20</strain>
    </source>
</reference>
<gene>
    <name evidence="5" type="ORF">BCY88_03455</name>
</gene>
<dbReference type="OrthoDB" id="9771846at2"/>
<dbReference type="Pfam" id="PF00535">
    <property type="entry name" value="Glycos_transf_2"/>
    <property type="match status" value="1"/>
</dbReference>
<accession>A0A3R7LAX2</accession>
<keyword evidence="2" id="KW-0328">Glycosyltransferase</keyword>
<dbReference type="InterPro" id="IPR029044">
    <property type="entry name" value="Nucleotide-diphossugar_trans"/>
</dbReference>
<dbReference type="SUPFAM" id="SSF53448">
    <property type="entry name" value="Nucleotide-diphospho-sugar transferases"/>
    <property type="match status" value="1"/>
</dbReference>
<dbReference type="PANTHER" id="PTHR43179:SF12">
    <property type="entry name" value="GALACTOFURANOSYLTRANSFERASE GLFT2"/>
    <property type="match status" value="1"/>
</dbReference>
<dbReference type="PANTHER" id="PTHR43179">
    <property type="entry name" value="RHAMNOSYLTRANSFERASE WBBL"/>
    <property type="match status" value="1"/>
</dbReference>
<dbReference type="InterPro" id="IPR001173">
    <property type="entry name" value="Glyco_trans_2-like"/>
</dbReference>